<organism evidence="2 3">
    <name type="scientific">Phaseolus angularis</name>
    <name type="common">Azuki bean</name>
    <name type="synonym">Vigna angularis</name>
    <dbReference type="NCBI Taxonomy" id="3914"/>
    <lineage>
        <taxon>Eukaryota</taxon>
        <taxon>Viridiplantae</taxon>
        <taxon>Streptophyta</taxon>
        <taxon>Embryophyta</taxon>
        <taxon>Tracheophyta</taxon>
        <taxon>Spermatophyta</taxon>
        <taxon>Magnoliopsida</taxon>
        <taxon>eudicotyledons</taxon>
        <taxon>Gunneridae</taxon>
        <taxon>Pentapetalae</taxon>
        <taxon>rosids</taxon>
        <taxon>fabids</taxon>
        <taxon>Fabales</taxon>
        <taxon>Fabaceae</taxon>
        <taxon>Papilionoideae</taxon>
        <taxon>50 kb inversion clade</taxon>
        <taxon>NPAAA clade</taxon>
        <taxon>indigoferoid/millettioid clade</taxon>
        <taxon>Phaseoleae</taxon>
        <taxon>Vigna</taxon>
    </lineage>
</organism>
<evidence type="ECO:0000313" key="3">
    <source>
        <dbReference type="Proteomes" id="UP000743370"/>
    </source>
</evidence>
<feature type="compositionally biased region" description="Acidic residues" evidence="1">
    <location>
        <begin position="64"/>
        <end position="76"/>
    </location>
</feature>
<protein>
    <submittedName>
        <fullName evidence="2">Uncharacterized protein</fullName>
    </submittedName>
</protein>
<dbReference type="EMBL" id="JABFOF010000008">
    <property type="protein sequence ID" value="KAG2384478.1"/>
    <property type="molecule type" value="Genomic_DNA"/>
</dbReference>
<proteinExistence type="predicted"/>
<dbReference type="AlphaFoldDB" id="A0A8T0JV20"/>
<dbReference type="Proteomes" id="UP000743370">
    <property type="component" value="Unassembled WGS sequence"/>
</dbReference>
<comment type="caution">
    <text evidence="2">The sequence shown here is derived from an EMBL/GenBank/DDBJ whole genome shotgun (WGS) entry which is preliminary data.</text>
</comment>
<name>A0A8T0JV20_PHAAN</name>
<gene>
    <name evidence="2" type="ORF">HKW66_Vig0147580</name>
</gene>
<evidence type="ECO:0000313" key="2">
    <source>
        <dbReference type="EMBL" id="KAG2384478.1"/>
    </source>
</evidence>
<accession>A0A8T0JV20</accession>
<reference evidence="2 3" key="1">
    <citation type="submission" date="2020-05" db="EMBL/GenBank/DDBJ databases">
        <title>Vigna angularis (adzuki bean) Var. LongXiaoDou No. 4 denovo assembly.</title>
        <authorList>
            <person name="Xiang H."/>
        </authorList>
    </citation>
    <scope>NUCLEOTIDE SEQUENCE [LARGE SCALE GENOMIC DNA]</scope>
    <source>
        <tissue evidence="2">Leaf</tissue>
    </source>
</reference>
<sequence>MLLSAIAAECAVGKKRCTKLLRQELFHHLQPKPSRSTIPPQNPKPHVAPRILEAEPRMSTCGEELPEEGGGEAGLDDDGVASFWRLEIRDDLGDSRDAILLPGNDVVGVED</sequence>
<evidence type="ECO:0000256" key="1">
    <source>
        <dbReference type="SAM" id="MobiDB-lite"/>
    </source>
</evidence>
<feature type="region of interest" description="Disordered" evidence="1">
    <location>
        <begin position="30"/>
        <end position="76"/>
    </location>
</feature>